<comment type="similarity">
    <text evidence="1">Belongs to the esterase D family.</text>
</comment>
<dbReference type="PANTHER" id="PTHR40841:SF2">
    <property type="entry name" value="SIDEROPHORE-DEGRADING ESTERASE (EUROFUNG)"/>
    <property type="match status" value="1"/>
</dbReference>
<evidence type="ECO:0000256" key="2">
    <source>
        <dbReference type="ARBA" id="ARBA00022801"/>
    </source>
</evidence>
<feature type="compositionally biased region" description="Basic and acidic residues" evidence="3">
    <location>
        <begin position="227"/>
        <end position="244"/>
    </location>
</feature>
<accession>A0A9E6UM55</accession>
<reference evidence="4" key="1">
    <citation type="submission" date="2021-08" db="EMBL/GenBank/DDBJ databases">
        <authorList>
            <person name="Zhang H."/>
            <person name="Xu M."/>
            <person name="Yu Z."/>
            <person name="Yang L."/>
            <person name="Cai Y."/>
        </authorList>
    </citation>
    <scope>NUCLEOTIDE SEQUENCE</scope>
    <source>
        <strain evidence="4">CHL1</strain>
    </source>
</reference>
<evidence type="ECO:0000313" key="5">
    <source>
        <dbReference type="Proteomes" id="UP000825701"/>
    </source>
</evidence>
<dbReference type="KEGG" id="cmet:K6K41_18070"/>
<dbReference type="Proteomes" id="UP000825701">
    <property type="component" value="Chromosome"/>
</dbReference>
<dbReference type="Gene3D" id="3.40.50.1820">
    <property type="entry name" value="alpha/beta hydrolase"/>
    <property type="match status" value="1"/>
</dbReference>
<organism evidence="4 5">
    <name type="scientific">Chenggangzhangella methanolivorans</name>
    <dbReference type="NCBI Taxonomy" id="1437009"/>
    <lineage>
        <taxon>Bacteria</taxon>
        <taxon>Pseudomonadati</taxon>
        <taxon>Pseudomonadota</taxon>
        <taxon>Alphaproteobacteria</taxon>
        <taxon>Hyphomicrobiales</taxon>
        <taxon>Methylopilaceae</taxon>
        <taxon>Chenggangzhangella</taxon>
    </lineage>
</organism>
<dbReference type="InterPro" id="IPR000801">
    <property type="entry name" value="Esterase-like"/>
</dbReference>
<feature type="region of interest" description="Disordered" evidence="3">
    <location>
        <begin position="223"/>
        <end position="244"/>
    </location>
</feature>
<dbReference type="EMBL" id="CP081869">
    <property type="protein sequence ID" value="QZN98833.1"/>
    <property type="molecule type" value="Genomic_DNA"/>
</dbReference>
<evidence type="ECO:0000256" key="1">
    <source>
        <dbReference type="ARBA" id="ARBA00005622"/>
    </source>
</evidence>
<evidence type="ECO:0000313" key="4">
    <source>
        <dbReference type="EMBL" id="QZN98833.1"/>
    </source>
</evidence>
<proteinExistence type="inferred from homology"/>
<evidence type="ECO:0000256" key="3">
    <source>
        <dbReference type="SAM" id="MobiDB-lite"/>
    </source>
</evidence>
<keyword evidence="2" id="KW-0378">Hydrolase</keyword>
<dbReference type="RefSeq" id="WP_261401815.1">
    <property type="nucleotide sequence ID" value="NZ_CP081869.1"/>
</dbReference>
<protein>
    <submittedName>
        <fullName evidence="4">Prolyl oligopeptidase family serine peptidase</fullName>
    </submittedName>
</protein>
<dbReference type="InterPro" id="IPR029058">
    <property type="entry name" value="AB_hydrolase_fold"/>
</dbReference>
<name>A0A9E6UM55_9HYPH</name>
<dbReference type="PANTHER" id="PTHR40841">
    <property type="entry name" value="SIDEROPHORE TRIACETYLFUSARININE C ESTERASE"/>
    <property type="match status" value="1"/>
</dbReference>
<gene>
    <name evidence="4" type="ORF">K6K41_18070</name>
</gene>
<keyword evidence="5" id="KW-1185">Reference proteome</keyword>
<dbReference type="SUPFAM" id="SSF53474">
    <property type="entry name" value="alpha/beta-Hydrolases"/>
    <property type="match status" value="1"/>
</dbReference>
<dbReference type="GO" id="GO:0016788">
    <property type="term" value="F:hydrolase activity, acting on ester bonds"/>
    <property type="evidence" value="ECO:0007669"/>
    <property type="project" value="TreeGrafter"/>
</dbReference>
<dbReference type="Pfam" id="PF00756">
    <property type="entry name" value="Esterase"/>
    <property type="match status" value="1"/>
</dbReference>
<dbReference type="AlphaFoldDB" id="A0A9E6UM55"/>
<dbReference type="InterPro" id="IPR052558">
    <property type="entry name" value="Siderophore_Hydrolase_D"/>
</dbReference>
<sequence>MTQDHPVVLSEAVRFDLPAKSGAAPYRIFLRTPPGDAPPEGWPVLYMLDGNAVFATAADAIRVQAAWPLGTGVREAAVVAIGYPTEAAYDSVRRSWDYSPPPGATYPPHVAGGPDVLTGGADEFLAFIEETLKPEISRRLPVNPARQAIFGHSFGGLFVLYALFNHPEAFATWTAASPTVYWENFTLLRSAERFEARADRPSGKRVLISVGEYEQTLAPFQVGAEDEEKRRAGHERSRTEENARAMSERLAAMDDLEVSYELIPCETHMTVLPTAINQAIRFAFGAWIR</sequence>